<evidence type="ECO:0000256" key="10">
    <source>
        <dbReference type="ARBA" id="ARBA00022847"/>
    </source>
</evidence>
<keyword evidence="6" id="KW-1003">Cell membrane</keyword>
<keyword evidence="13 24" id="KW-0472">Membrane</keyword>
<name>A0A3B3SIA3_9TELE</name>
<dbReference type="CTD" id="113235"/>
<dbReference type="STRING" id="1676925.ENSPKIP00000029751"/>
<feature type="transmembrane region" description="Helical" evidence="24">
    <location>
        <begin position="353"/>
        <end position="371"/>
    </location>
</feature>
<evidence type="ECO:0000256" key="16">
    <source>
        <dbReference type="ARBA" id="ARBA00036193"/>
    </source>
</evidence>
<keyword evidence="5" id="KW-0813">Transport</keyword>
<dbReference type="GO" id="GO:0016324">
    <property type="term" value="C:apical plasma membrane"/>
    <property type="evidence" value="ECO:0007669"/>
    <property type="project" value="UniProtKB-SubCell"/>
</dbReference>
<evidence type="ECO:0000256" key="19">
    <source>
        <dbReference type="ARBA" id="ARBA00040650"/>
    </source>
</evidence>
<reference evidence="25" key="1">
    <citation type="submission" date="2025-08" db="UniProtKB">
        <authorList>
            <consortium name="Ensembl"/>
        </authorList>
    </citation>
    <scope>IDENTIFICATION</scope>
</reference>
<evidence type="ECO:0000256" key="14">
    <source>
        <dbReference type="ARBA" id="ARBA00023157"/>
    </source>
</evidence>
<evidence type="ECO:0000256" key="20">
    <source>
        <dbReference type="ARBA" id="ARBA00042514"/>
    </source>
</evidence>
<organism evidence="25 26">
    <name type="scientific">Paramormyrops kingsleyae</name>
    <dbReference type="NCBI Taxonomy" id="1676925"/>
    <lineage>
        <taxon>Eukaryota</taxon>
        <taxon>Metazoa</taxon>
        <taxon>Chordata</taxon>
        <taxon>Craniata</taxon>
        <taxon>Vertebrata</taxon>
        <taxon>Euteleostomi</taxon>
        <taxon>Actinopterygii</taxon>
        <taxon>Neopterygii</taxon>
        <taxon>Teleostei</taxon>
        <taxon>Osteoglossocephala</taxon>
        <taxon>Osteoglossomorpha</taxon>
        <taxon>Osteoglossiformes</taxon>
        <taxon>Mormyridae</taxon>
        <taxon>Paramormyrops</taxon>
    </lineage>
</organism>
<dbReference type="PANTHER" id="PTHR23507:SF2">
    <property type="entry name" value="PROTON-COUPLED FOLATE TRANSPORTER"/>
    <property type="match status" value="1"/>
</dbReference>
<keyword evidence="11" id="KW-0290">Folate-binding</keyword>
<accession>A0A3B3SIA3</accession>
<feature type="transmembrane region" description="Helical" evidence="24">
    <location>
        <begin position="201"/>
        <end position="220"/>
    </location>
</feature>
<comment type="subcellular location">
    <subcellularLocation>
        <location evidence="2">Apical cell membrane</location>
        <topology evidence="2">Multi-pass membrane protein</topology>
    </subcellularLocation>
    <subcellularLocation>
        <location evidence="4">Basolateral cell membrane</location>
        <topology evidence="4">Multi-pass membrane protein</topology>
    </subcellularLocation>
    <subcellularLocation>
        <location evidence="3">Cytoplasm</location>
    </subcellularLocation>
    <subcellularLocation>
        <location evidence="1">Endosome membrane</location>
        <topology evidence="1">Multi-pass membrane protein</topology>
    </subcellularLocation>
</comment>
<evidence type="ECO:0000256" key="11">
    <source>
        <dbReference type="ARBA" id="ARBA00022954"/>
    </source>
</evidence>
<feature type="transmembrane region" description="Helical" evidence="24">
    <location>
        <begin position="136"/>
        <end position="157"/>
    </location>
</feature>
<comment type="catalytic activity">
    <reaction evidence="17">
        <text>folate(in) + H(+)(in) = folate(out) + H(+)(out)</text>
        <dbReference type="Rhea" id="RHEA:70159"/>
        <dbReference type="ChEBI" id="CHEBI:15378"/>
        <dbReference type="ChEBI" id="CHEBI:62501"/>
    </reaction>
</comment>
<evidence type="ECO:0000256" key="4">
    <source>
        <dbReference type="ARBA" id="ARBA00004554"/>
    </source>
</evidence>
<keyword evidence="9" id="KW-0967">Endosome</keyword>
<evidence type="ECO:0000256" key="1">
    <source>
        <dbReference type="ARBA" id="ARBA00004337"/>
    </source>
</evidence>
<keyword evidence="26" id="KW-1185">Reference proteome</keyword>
<feature type="region of interest" description="Disordered" evidence="23">
    <location>
        <begin position="1"/>
        <end position="33"/>
    </location>
</feature>
<keyword evidence="14" id="KW-1015">Disulfide bond</keyword>
<evidence type="ECO:0000256" key="12">
    <source>
        <dbReference type="ARBA" id="ARBA00022989"/>
    </source>
</evidence>
<proteinExistence type="inferred from homology"/>
<reference evidence="25" key="2">
    <citation type="submission" date="2025-09" db="UniProtKB">
        <authorList>
            <consortium name="Ensembl"/>
        </authorList>
    </citation>
    <scope>IDENTIFICATION</scope>
</reference>
<feature type="transmembrane region" description="Helical" evidence="24">
    <location>
        <begin position="445"/>
        <end position="465"/>
    </location>
</feature>
<evidence type="ECO:0000256" key="2">
    <source>
        <dbReference type="ARBA" id="ARBA00004424"/>
    </source>
</evidence>
<evidence type="ECO:0000256" key="24">
    <source>
        <dbReference type="SAM" id="Phobius"/>
    </source>
</evidence>
<dbReference type="AlphaFoldDB" id="A0A3B3SIA3"/>
<evidence type="ECO:0000256" key="17">
    <source>
        <dbReference type="ARBA" id="ARBA00036250"/>
    </source>
</evidence>
<comment type="catalytic activity">
    <reaction evidence="16">
        <text>(6S)-5-methyl-5,6,7,8-tetrahydrofolate(in) + H(+)(in) = (6S)-5-methyl-5,6,7,8-tetrahydrofolate(out) + H(+)(out)</text>
        <dbReference type="Rhea" id="RHEA:70167"/>
        <dbReference type="ChEBI" id="CHEBI:15378"/>
        <dbReference type="ChEBI" id="CHEBI:18608"/>
    </reaction>
</comment>
<feature type="transmembrane region" description="Helical" evidence="24">
    <location>
        <begin position="169"/>
        <end position="189"/>
    </location>
</feature>
<evidence type="ECO:0000256" key="3">
    <source>
        <dbReference type="ARBA" id="ARBA00004496"/>
    </source>
</evidence>
<dbReference type="GeneID" id="111860957"/>
<feature type="transmembrane region" description="Helical" evidence="24">
    <location>
        <begin position="284"/>
        <end position="302"/>
    </location>
</feature>
<dbReference type="Proteomes" id="UP000261540">
    <property type="component" value="Unplaced"/>
</dbReference>
<dbReference type="GO" id="GO:0010008">
    <property type="term" value="C:endosome membrane"/>
    <property type="evidence" value="ECO:0007669"/>
    <property type="project" value="UniProtKB-SubCell"/>
</dbReference>
<protein>
    <recommendedName>
        <fullName evidence="19">Proton-coupled folate transporter</fullName>
    </recommendedName>
    <alternativeName>
        <fullName evidence="20">Solute carrier family 46 member 1</fullName>
    </alternativeName>
</protein>
<evidence type="ECO:0000256" key="8">
    <source>
        <dbReference type="ARBA" id="ARBA00022692"/>
    </source>
</evidence>
<dbReference type="InterPro" id="IPR011701">
    <property type="entry name" value="MFS"/>
</dbReference>
<dbReference type="SUPFAM" id="SSF103473">
    <property type="entry name" value="MFS general substrate transporter"/>
    <property type="match status" value="1"/>
</dbReference>
<evidence type="ECO:0000313" key="26">
    <source>
        <dbReference type="Proteomes" id="UP000261540"/>
    </source>
</evidence>
<dbReference type="Ensembl" id="ENSPKIT00000010551.1">
    <property type="protein sequence ID" value="ENSPKIP00000029751.1"/>
    <property type="gene ID" value="ENSPKIG00000010879.1"/>
</dbReference>
<evidence type="ECO:0000256" key="9">
    <source>
        <dbReference type="ARBA" id="ARBA00022753"/>
    </source>
</evidence>
<evidence type="ECO:0000256" key="13">
    <source>
        <dbReference type="ARBA" id="ARBA00023136"/>
    </source>
</evidence>
<feature type="transmembrane region" description="Helical" evidence="24">
    <location>
        <begin position="408"/>
        <end position="433"/>
    </location>
</feature>
<evidence type="ECO:0000256" key="23">
    <source>
        <dbReference type="SAM" id="MobiDB-lite"/>
    </source>
</evidence>
<dbReference type="KEGG" id="pki:111860957"/>
<evidence type="ECO:0000256" key="18">
    <source>
        <dbReference type="ARBA" id="ARBA00038227"/>
    </source>
</evidence>
<dbReference type="PANTHER" id="PTHR23507">
    <property type="entry name" value="ZGC:174356"/>
    <property type="match status" value="1"/>
</dbReference>
<keyword evidence="12 24" id="KW-1133">Transmembrane helix</keyword>
<feature type="compositionally biased region" description="Basic and acidic residues" evidence="23">
    <location>
        <begin position="13"/>
        <end position="33"/>
    </location>
</feature>
<feature type="transmembrane region" description="Helical" evidence="24">
    <location>
        <begin position="105"/>
        <end position="124"/>
    </location>
</feature>
<feature type="transmembrane region" description="Helical" evidence="24">
    <location>
        <begin position="40"/>
        <end position="61"/>
    </location>
</feature>
<evidence type="ECO:0000256" key="22">
    <source>
        <dbReference type="ARBA" id="ARBA00047850"/>
    </source>
</evidence>
<comment type="similarity">
    <text evidence="18">Belongs to the major facilitator superfamily. SLC46A family.</text>
</comment>
<comment type="catalytic activity">
    <reaction evidence="22">
        <text>methotrexate(in) + H(+)(in) = methotrexate(out) + H(+)(out)</text>
        <dbReference type="Rhea" id="RHEA:70163"/>
        <dbReference type="ChEBI" id="CHEBI:15378"/>
        <dbReference type="ChEBI" id="CHEBI:50681"/>
    </reaction>
</comment>
<dbReference type="InterPro" id="IPR036259">
    <property type="entry name" value="MFS_trans_sf"/>
</dbReference>
<sequence>MDASDTEALLPEDDGRSSDGGRPEPEDGAKREPRCFPRRLGVTVEPVLFLSMFSLALQMPLYTQYLWERFSAAVGYDGTATRGCGNSSGPPDALEKEVETLTAHWSMYINLGGFAVGVVMVTLLGSWSDRVGRKPVLVIASLGLALQATIYLLVMYLQLPVRWFLVGRLLGALTGDFNAILAGCFAYVADVSSGRSRTFRVAVLEASLGVAGMLAGAIGGPWRRAQGYTSPFWLALACNLAAAAYVFVFVSESVSPEPAARFLTPEHHAAFRRLYCAGGWRRRGLLWLYLLCFFVVVTVHFGSRDLYVLYELSEPLCWGPELVGLGSAALYLAYLSSLLGLRVMQCCLEDSWVAVAGLVSNVAGLVVISLARSTGLMFTGYGLCFLFLATTPVLRSKMSKLAGPSEQGALFASVACVEGLCALVASGVFSSLYPVTLHIMKGLPFLLAAGLLLIPMAVIGAIRCWEQRTAGREAAGAS</sequence>
<feature type="transmembrane region" description="Helical" evidence="24">
    <location>
        <begin position="377"/>
        <end position="396"/>
    </location>
</feature>
<evidence type="ECO:0000256" key="21">
    <source>
        <dbReference type="ARBA" id="ARBA00047769"/>
    </source>
</evidence>
<keyword evidence="7" id="KW-0963">Cytoplasm</keyword>
<dbReference type="Pfam" id="PF07690">
    <property type="entry name" value="MFS_1"/>
    <property type="match status" value="1"/>
</dbReference>
<feature type="transmembrane region" description="Helical" evidence="24">
    <location>
        <begin position="232"/>
        <end position="251"/>
    </location>
</feature>
<feature type="transmembrane region" description="Helical" evidence="24">
    <location>
        <begin position="322"/>
        <end position="341"/>
    </location>
</feature>
<evidence type="ECO:0000256" key="7">
    <source>
        <dbReference type="ARBA" id="ARBA00022490"/>
    </source>
</evidence>
<keyword evidence="15" id="KW-0325">Glycoprotein</keyword>
<keyword evidence="10" id="KW-0769">Symport</keyword>
<evidence type="ECO:0000256" key="6">
    <source>
        <dbReference type="ARBA" id="ARBA00022475"/>
    </source>
</evidence>
<dbReference type="GO" id="GO:0005542">
    <property type="term" value="F:folic acid binding"/>
    <property type="evidence" value="ECO:0007669"/>
    <property type="project" value="UniProtKB-KW"/>
</dbReference>
<keyword evidence="8 24" id="KW-0812">Transmembrane</keyword>
<evidence type="ECO:0000256" key="15">
    <source>
        <dbReference type="ARBA" id="ARBA00023180"/>
    </source>
</evidence>
<dbReference type="GO" id="GO:0015293">
    <property type="term" value="F:symporter activity"/>
    <property type="evidence" value="ECO:0007669"/>
    <property type="project" value="UniProtKB-KW"/>
</dbReference>
<comment type="catalytic activity">
    <reaction evidence="21">
        <text>pemetrexed(in) + H(+)(in) = pemetrexed(out) + H(+)(out)</text>
        <dbReference type="Rhea" id="RHEA:70171"/>
        <dbReference type="ChEBI" id="CHEBI:15378"/>
        <dbReference type="ChEBI" id="CHEBI:63724"/>
    </reaction>
</comment>
<dbReference type="RefSeq" id="XP_023700914.1">
    <property type="nucleotide sequence ID" value="XM_023845146.2"/>
</dbReference>
<dbReference type="Gene3D" id="1.20.1250.20">
    <property type="entry name" value="MFS general substrate transporter like domains"/>
    <property type="match status" value="1"/>
</dbReference>
<dbReference type="GeneTree" id="ENSGT00950000183096"/>
<evidence type="ECO:0000313" key="25">
    <source>
        <dbReference type="Ensembl" id="ENSPKIP00000029751.1"/>
    </source>
</evidence>
<dbReference type="GO" id="GO:0016323">
    <property type="term" value="C:basolateral plasma membrane"/>
    <property type="evidence" value="ECO:0007669"/>
    <property type="project" value="UniProtKB-SubCell"/>
</dbReference>
<evidence type="ECO:0000256" key="5">
    <source>
        <dbReference type="ARBA" id="ARBA00022448"/>
    </source>
</evidence>
<dbReference type="OrthoDB" id="419734at2759"/>